<dbReference type="InParanoid" id="G9NAN0"/>
<dbReference type="Proteomes" id="UP000007115">
    <property type="component" value="Unassembled WGS sequence"/>
</dbReference>
<dbReference type="EMBL" id="ABDF02000091">
    <property type="protein sequence ID" value="EHK15891.1"/>
    <property type="molecule type" value="Genomic_DNA"/>
</dbReference>
<dbReference type="HOGENOM" id="CLU_1578742_0_0_1"/>
<protein>
    <submittedName>
        <fullName evidence="1">Uncharacterized protein</fullName>
    </submittedName>
</protein>
<evidence type="ECO:0000313" key="1">
    <source>
        <dbReference type="EMBL" id="EHK15891.1"/>
    </source>
</evidence>
<dbReference type="RefSeq" id="XP_013950102.1">
    <property type="nucleotide sequence ID" value="XM_014094627.1"/>
</dbReference>
<gene>
    <name evidence="1" type="ORF">TRIVIDRAFT_65277</name>
</gene>
<proteinExistence type="predicted"/>
<keyword evidence="2" id="KW-1185">Reference proteome</keyword>
<dbReference type="GeneID" id="25796695"/>
<dbReference type="AlphaFoldDB" id="G9NAN0"/>
<accession>G9NAN0</accession>
<reference evidence="1 2" key="1">
    <citation type="journal article" date="2011" name="Genome Biol.">
        <title>Comparative genome sequence analysis underscores mycoparasitism as the ancestral life style of Trichoderma.</title>
        <authorList>
            <person name="Kubicek C.P."/>
            <person name="Herrera-Estrella A."/>
            <person name="Seidl-Seiboth V."/>
            <person name="Martinez D.A."/>
            <person name="Druzhinina I.S."/>
            <person name="Thon M."/>
            <person name="Zeilinger S."/>
            <person name="Casas-Flores S."/>
            <person name="Horwitz B.A."/>
            <person name="Mukherjee P.K."/>
            <person name="Mukherjee M."/>
            <person name="Kredics L."/>
            <person name="Alcaraz L.D."/>
            <person name="Aerts A."/>
            <person name="Antal Z."/>
            <person name="Atanasova L."/>
            <person name="Cervantes-Badillo M.G."/>
            <person name="Challacombe J."/>
            <person name="Chertkov O."/>
            <person name="McCluskey K."/>
            <person name="Coulpier F."/>
            <person name="Deshpande N."/>
            <person name="von Doehren H."/>
            <person name="Ebbole D.J."/>
            <person name="Esquivel-Naranjo E.U."/>
            <person name="Fekete E."/>
            <person name="Flipphi M."/>
            <person name="Glaser F."/>
            <person name="Gomez-Rodriguez E.Y."/>
            <person name="Gruber S."/>
            <person name="Han C."/>
            <person name="Henrissat B."/>
            <person name="Hermosa R."/>
            <person name="Hernandez-Onate M."/>
            <person name="Karaffa L."/>
            <person name="Kosti I."/>
            <person name="Le Crom S."/>
            <person name="Lindquist E."/>
            <person name="Lucas S."/>
            <person name="Luebeck M."/>
            <person name="Luebeck P.S."/>
            <person name="Margeot A."/>
            <person name="Metz B."/>
            <person name="Misra M."/>
            <person name="Nevalainen H."/>
            <person name="Omann M."/>
            <person name="Packer N."/>
            <person name="Perrone G."/>
            <person name="Uresti-Rivera E.E."/>
            <person name="Salamov A."/>
            <person name="Schmoll M."/>
            <person name="Seiboth B."/>
            <person name="Shapiro H."/>
            <person name="Sukno S."/>
            <person name="Tamayo-Ramos J.A."/>
            <person name="Tisch D."/>
            <person name="Wiest A."/>
            <person name="Wilkinson H.H."/>
            <person name="Zhang M."/>
            <person name="Coutinho P.M."/>
            <person name="Kenerley C.M."/>
            <person name="Monte E."/>
            <person name="Baker S.E."/>
            <person name="Grigoriev I.V."/>
        </authorList>
    </citation>
    <scope>NUCLEOTIDE SEQUENCE [LARGE SCALE GENOMIC DNA]</scope>
    <source>
        <strain evidence="2">Gv29-8 / FGSC 10586</strain>
    </source>
</reference>
<dbReference type="VEuPathDB" id="FungiDB:TRIVIDRAFT_65277"/>
<evidence type="ECO:0000313" key="2">
    <source>
        <dbReference type="Proteomes" id="UP000007115"/>
    </source>
</evidence>
<organism evidence="1 2">
    <name type="scientific">Hypocrea virens (strain Gv29-8 / FGSC 10586)</name>
    <name type="common">Gliocladium virens</name>
    <name type="synonym">Trichoderma virens</name>
    <dbReference type="NCBI Taxonomy" id="413071"/>
    <lineage>
        <taxon>Eukaryota</taxon>
        <taxon>Fungi</taxon>
        <taxon>Dikarya</taxon>
        <taxon>Ascomycota</taxon>
        <taxon>Pezizomycotina</taxon>
        <taxon>Sordariomycetes</taxon>
        <taxon>Hypocreomycetidae</taxon>
        <taxon>Hypocreales</taxon>
        <taxon>Hypocreaceae</taxon>
        <taxon>Trichoderma</taxon>
    </lineage>
</organism>
<sequence length="169" mass="18809">MAPPGSGFGWCKVGSMRKCLMGKKKKEGHGDSYMYEYRRIGWKISTYISQYSYISARVATSSSTLAIIDAARLTPASPTADADEQLHLGNLKLPLQPIRAMQFSPCGYFSRGSGSSPQEQTGVSLRVQSQDKHDKQFAAFYGVGDLPLWQLKSRVLDARPVRGRSWRLK</sequence>
<comment type="caution">
    <text evidence="1">The sequence shown here is derived from an EMBL/GenBank/DDBJ whole genome shotgun (WGS) entry which is preliminary data.</text>
</comment>
<name>G9NAN0_HYPVG</name>